<dbReference type="Proteomes" id="UP000015241">
    <property type="component" value="Unassembled WGS sequence"/>
</dbReference>
<reference evidence="1 2" key="1">
    <citation type="journal article" date="2012" name="Science">
        <title>The Paleozoic origin of enzymatic lignin decomposition reconstructed from 31 fungal genomes.</title>
        <authorList>
            <person name="Floudas D."/>
            <person name="Binder M."/>
            <person name="Riley R."/>
            <person name="Barry K."/>
            <person name="Blanchette R.A."/>
            <person name="Henrissat B."/>
            <person name="Martinez A.T."/>
            <person name="Otillar R."/>
            <person name="Spatafora J.W."/>
            <person name="Yadav J.S."/>
            <person name="Aerts A."/>
            <person name="Benoit I."/>
            <person name="Boyd A."/>
            <person name="Carlson A."/>
            <person name="Copeland A."/>
            <person name="Coutinho P.M."/>
            <person name="de Vries R.P."/>
            <person name="Ferreira P."/>
            <person name="Findley K."/>
            <person name="Foster B."/>
            <person name="Gaskell J."/>
            <person name="Glotzer D."/>
            <person name="Gorecki P."/>
            <person name="Heitman J."/>
            <person name="Hesse C."/>
            <person name="Hori C."/>
            <person name="Igarashi K."/>
            <person name="Jurgens J.A."/>
            <person name="Kallen N."/>
            <person name="Kersten P."/>
            <person name="Kohler A."/>
            <person name="Kuees U."/>
            <person name="Kumar T.K.A."/>
            <person name="Kuo A."/>
            <person name="LaButti K."/>
            <person name="Larrondo L.F."/>
            <person name="Lindquist E."/>
            <person name="Ling A."/>
            <person name="Lombard V."/>
            <person name="Lucas S."/>
            <person name="Lundell T."/>
            <person name="Martin R."/>
            <person name="McLaughlin D.J."/>
            <person name="Morgenstern I."/>
            <person name="Morin E."/>
            <person name="Murat C."/>
            <person name="Nagy L.G."/>
            <person name="Nolan M."/>
            <person name="Ohm R.A."/>
            <person name="Patyshakuliyeva A."/>
            <person name="Rokas A."/>
            <person name="Ruiz-Duenas F.J."/>
            <person name="Sabat G."/>
            <person name="Salamov A."/>
            <person name="Samejima M."/>
            <person name="Schmutz J."/>
            <person name="Slot J.C."/>
            <person name="St John F."/>
            <person name="Stenlid J."/>
            <person name="Sun H."/>
            <person name="Sun S."/>
            <person name="Syed K."/>
            <person name="Tsang A."/>
            <person name="Wiebenga A."/>
            <person name="Young D."/>
            <person name="Pisabarro A."/>
            <person name="Eastwood D.C."/>
            <person name="Martin F."/>
            <person name="Cullen D."/>
            <person name="Grigoriev I.V."/>
            <person name="Hibbett D.S."/>
        </authorList>
    </citation>
    <scope>NUCLEOTIDE SEQUENCE</scope>
    <source>
        <strain evidence="2">FP-58527</strain>
    </source>
</reference>
<gene>
    <name evidence="1" type="ORF">FOMPIDRAFT_1049608</name>
</gene>
<protein>
    <recommendedName>
        <fullName evidence="3">Oxidoreductase FAD/NAD(P)-binding domain-containing protein</fullName>
    </recommendedName>
</protein>
<sequence length="169" mass="18590">MCVSSLAYSSRTESLHRLPTIPSRDIHQVTAWFGLSPEQELHCVIFERVDLAPHWPTNQHPHPALRAVPDAPTAALQALADSYPEKMLRVVMFAAGAGLAPMRGFLQGRAMQKQAGRDVARNVMFFGWESLNGPQQPQPCVGTVPVNKPSSDECSTLELEACRCDLQLS</sequence>
<dbReference type="Gene3D" id="3.40.50.80">
    <property type="entry name" value="Nucleotide-binding domain of ferredoxin-NADP reductase (FNR) module"/>
    <property type="match status" value="1"/>
</dbReference>
<dbReference type="SUPFAM" id="SSF52343">
    <property type="entry name" value="Ferredoxin reductase-like, C-terminal NADP-linked domain"/>
    <property type="match status" value="1"/>
</dbReference>
<name>S8FGM5_FOMSC</name>
<proteinExistence type="predicted"/>
<dbReference type="HOGENOM" id="CLU_1578560_0_0_1"/>
<organism evidence="1 2">
    <name type="scientific">Fomitopsis schrenkii</name>
    <name type="common">Brown rot fungus</name>
    <dbReference type="NCBI Taxonomy" id="2126942"/>
    <lineage>
        <taxon>Eukaryota</taxon>
        <taxon>Fungi</taxon>
        <taxon>Dikarya</taxon>
        <taxon>Basidiomycota</taxon>
        <taxon>Agaricomycotina</taxon>
        <taxon>Agaricomycetes</taxon>
        <taxon>Polyporales</taxon>
        <taxon>Fomitopsis</taxon>
    </lineage>
</organism>
<evidence type="ECO:0000313" key="2">
    <source>
        <dbReference type="Proteomes" id="UP000015241"/>
    </source>
</evidence>
<evidence type="ECO:0008006" key="3">
    <source>
        <dbReference type="Google" id="ProtNLM"/>
    </source>
</evidence>
<dbReference type="InParanoid" id="S8FGM5"/>
<dbReference type="InterPro" id="IPR039261">
    <property type="entry name" value="FNR_nucleotide-bd"/>
</dbReference>
<evidence type="ECO:0000313" key="1">
    <source>
        <dbReference type="EMBL" id="EPT00571.1"/>
    </source>
</evidence>
<keyword evidence="2" id="KW-1185">Reference proteome</keyword>
<dbReference type="STRING" id="743788.S8FGM5"/>
<dbReference type="EMBL" id="KE504148">
    <property type="protein sequence ID" value="EPT00571.1"/>
    <property type="molecule type" value="Genomic_DNA"/>
</dbReference>
<dbReference type="OrthoDB" id="2799393at2759"/>
<accession>S8FGM5</accession>
<dbReference type="AlphaFoldDB" id="S8FGM5"/>